<protein>
    <submittedName>
        <fullName evidence="5">AraC family transcriptional regulator</fullName>
    </submittedName>
</protein>
<evidence type="ECO:0000259" key="4">
    <source>
        <dbReference type="PROSITE" id="PS01124"/>
    </source>
</evidence>
<gene>
    <name evidence="5" type="ORF">LZZ85_07500</name>
</gene>
<dbReference type="Proteomes" id="UP001165367">
    <property type="component" value="Unassembled WGS sequence"/>
</dbReference>
<reference evidence="5" key="1">
    <citation type="submission" date="2022-01" db="EMBL/GenBank/DDBJ databases">
        <authorList>
            <person name="Jo J.-H."/>
            <person name="Im W.-T."/>
        </authorList>
    </citation>
    <scope>NUCLEOTIDE SEQUENCE</scope>
    <source>
        <strain evidence="5">NA20</strain>
    </source>
</reference>
<dbReference type="PANTHER" id="PTHR46796">
    <property type="entry name" value="HTH-TYPE TRANSCRIPTIONAL ACTIVATOR RHAS-RELATED"/>
    <property type="match status" value="1"/>
</dbReference>
<dbReference type="InterPro" id="IPR050204">
    <property type="entry name" value="AraC_XylS_family_regulators"/>
</dbReference>
<evidence type="ECO:0000256" key="2">
    <source>
        <dbReference type="ARBA" id="ARBA00023125"/>
    </source>
</evidence>
<dbReference type="Gene3D" id="1.10.10.60">
    <property type="entry name" value="Homeodomain-like"/>
    <property type="match status" value="1"/>
</dbReference>
<evidence type="ECO:0000313" key="5">
    <source>
        <dbReference type="EMBL" id="MCG2614121.1"/>
    </source>
</evidence>
<accession>A0ABS9KP61</accession>
<dbReference type="EMBL" id="JAKLTR010000003">
    <property type="protein sequence ID" value="MCG2614121.1"/>
    <property type="molecule type" value="Genomic_DNA"/>
</dbReference>
<dbReference type="SMART" id="SM00342">
    <property type="entry name" value="HTH_ARAC"/>
    <property type="match status" value="1"/>
</dbReference>
<keyword evidence="1" id="KW-0805">Transcription regulation</keyword>
<name>A0ABS9KP61_9BACT</name>
<evidence type="ECO:0000256" key="3">
    <source>
        <dbReference type="ARBA" id="ARBA00023163"/>
    </source>
</evidence>
<dbReference type="PROSITE" id="PS01124">
    <property type="entry name" value="HTH_ARAC_FAMILY_2"/>
    <property type="match status" value="1"/>
</dbReference>
<feature type="domain" description="HTH araC/xylS-type" evidence="4">
    <location>
        <begin position="160"/>
        <end position="257"/>
    </location>
</feature>
<dbReference type="RefSeq" id="WP_237870224.1">
    <property type="nucleotide sequence ID" value="NZ_JAKLTR010000003.1"/>
</dbReference>
<keyword evidence="3" id="KW-0804">Transcription</keyword>
<sequence>MELNFYTPRNKLLQQFIEGYYFITDTQKGGTEKYLTFPNNFCIVTINLNSRVLLSENSIKIFPSKKENIYTSVVYRYTNPIEVYYKKPIHELTIYFKPLGLNHFVQNIEIIFCQRNLAGFAANLPDFETEMCKIFAGKDREAQLEHLEKFWLQNLVKKDLDLMKNILKDIESNMKIEDVAGKYEMSRKHLNTLFLKHLGKSPGEYQKIYRFRQAINNKSGVRNLTELAYENFFYDQSHFIKNFRALTNNSPKSFFKMLIPTKKMSGFLFSR</sequence>
<dbReference type="InterPro" id="IPR018060">
    <property type="entry name" value="HTH_AraC"/>
</dbReference>
<evidence type="ECO:0000256" key="1">
    <source>
        <dbReference type="ARBA" id="ARBA00023015"/>
    </source>
</evidence>
<dbReference type="Pfam" id="PF12833">
    <property type="entry name" value="HTH_18"/>
    <property type="match status" value="1"/>
</dbReference>
<dbReference type="SUPFAM" id="SSF46689">
    <property type="entry name" value="Homeodomain-like"/>
    <property type="match status" value="1"/>
</dbReference>
<keyword evidence="6" id="KW-1185">Reference proteome</keyword>
<dbReference type="PANTHER" id="PTHR46796:SF13">
    <property type="entry name" value="HTH-TYPE TRANSCRIPTIONAL ACTIVATOR RHAS"/>
    <property type="match status" value="1"/>
</dbReference>
<keyword evidence="2" id="KW-0238">DNA-binding</keyword>
<dbReference type="InterPro" id="IPR009057">
    <property type="entry name" value="Homeodomain-like_sf"/>
</dbReference>
<evidence type="ECO:0000313" key="6">
    <source>
        <dbReference type="Proteomes" id="UP001165367"/>
    </source>
</evidence>
<comment type="caution">
    <text evidence="5">The sequence shown here is derived from an EMBL/GenBank/DDBJ whole genome shotgun (WGS) entry which is preliminary data.</text>
</comment>
<organism evidence="5 6">
    <name type="scientific">Terrimonas ginsenosidimutans</name>
    <dbReference type="NCBI Taxonomy" id="2908004"/>
    <lineage>
        <taxon>Bacteria</taxon>
        <taxon>Pseudomonadati</taxon>
        <taxon>Bacteroidota</taxon>
        <taxon>Chitinophagia</taxon>
        <taxon>Chitinophagales</taxon>
        <taxon>Chitinophagaceae</taxon>
        <taxon>Terrimonas</taxon>
    </lineage>
</organism>
<proteinExistence type="predicted"/>